<dbReference type="GO" id="GO:0016853">
    <property type="term" value="F:isomerase activity"/>
    <property type="evidence" value="ECO:0007669"/>
    <property type="project" value="UniProtKB-KW"/>
</dbReference>
<dbReference type="AlphaFoldDB" id="A0A318KXP9"/>
<reference evidence="4 5" key="1">
    <citation type="submission" date="2018-05" db="EMBL/GenBank/DDBJ databases">
        <title>Genomic Encyclopedia of Type Strains, Phase IV (KMG-IV): sequencing the most valuable type-strain genomes for metagenomic binning, comparative biology and taxonomic classification.</title>
        <authorList>
            <person name="Goeker M."/>
        </authorList>
    </citation>
    <scope>NUCLEOTIDE SEQUENCE [LARGE SCALE GENOMIC DNA]</scope>
    <source>
        <strain evidence="4 5">JC118</strain>
    </source>
</reference>
<dbReference type="PANTHER" id="PTHR11280">
    <property type="entry name" value="GLUCOSAMINE-6-PHOSPHATE ISOMERASE"/>
    <property type="match status" value="1"/>
</dbReference>
<dbReference type="InterPro" id="IPR006148">
    <property type="entry name" value="Glc/Gal-6P_isomerase"/>
</dbReference>
<dbReference type="GO" id="GO:0005975">
    <property type="term" value="P:carbohydrate metabolic process"/>
    <property type="evidence" value="ECO:0007669"/>
    <property type="project" value="InterPro"/>
</dbReference>
<dbReference type="GO" id="GO:0006043">
    <property type="term" value="P:glucosamine catabolic process"/>
    <property type="evidence" value="ECO:0007669"/>
    <property type="project" value="TreeGrafter"/>
</dbReference>
<keyword evidence="4" id="KW-0413">Isomerase</keyword>
<dbReference type="STRING" id="1034346.GCA_000313565_02079"/>
<evidence type="ECO:0000313" key="4">
    <source>
        <dbReference type="EMBL" id="PXX80505.1"/>
    </source>
</evidence>
<dbReference type="SUPFAM" id="SSF100950">
    <property type="entry name" value="NagB/RpiA/CoA transferase-like"/>
    <property type="match status" value="1"/>
</dbReference>
<keyword evidence="5" id="KW-1185">Reference proteome</keyword>
<dbReference type="Pfam" id="PF01182">
    <property type="entry name" value="Glucosamine_iso"/>
    <property type="match status" value="1"/>
</dbReference>
<proteinExistence type="predicted"/>
<protein>
    <submittedName>
        <fullName evidence="4">Galactosamine 6-phosphate isomerase AgaI</fullName>
    </submittedName>
</protein>
<dbReference type="GO" id="GO:0004342">
    <property type="term" value="F:glucosamine-6-phosphate deaminase activity"/>
    <property type="evidence" value="ECO:0007669"/>
    <property type="project" value="InterPro"/>
</dbReference>
<dbReference type="Proteomes" id="UP000247612">
    <property type="component" value="Unassembled WGS sequence"/>
</dbReference>
<sequence>MKIEQLDNYEAMSRRGAEILFNEISNNPYANICLATGESPRRMYELLVEMIHVNQLDVSHLTFTKLDEWCGLNAKDDSTCEWFIRHYVLEPLNIKEEQLISFNNEAADTECEAKRIHDLIDMHPIDCCILGLGKNGHLGLNEPADELIPDAHVIQLDELSKHHGMLKGKKVEQGITLGLSELLNAKKILMLISGSGKAEILQRLMSKKVSTALPASFLWLHNDVACLINKEMK</sequence>
<dbReference type="InterPro" id="IPR004547">
    <property type="entry name" value="Glucosamine6P_isomerase"/>
</dbReference>
<dbReference type="NCBIfam" id="NF007291">
    <property type="entry name" value="PRK09762.1"/>
    <property type="match status" value="1"/>
</dbReference>
<dbReference type="GO" id="GO:0005829">
    <property type="term" value="C:cytosol"/>
    <property type="evidence" value="ECO:0007669"/>
    <property type="project" value="TreeGrafter"/>
</dbReference>
<dbReference type="GO" id="GO:0042802">
    <property type="term" value="F:identical protein binding"/>
    <property type="evidence" value="ECO:0007669"/>
    <property type="project" value="TreeGrafter"/>
</dbReference>
<evidence type="ECO:0000259" key="3">
    <source>
        <dbReference type="Pfam" id="PF01182"/>
    </source>
</evidence>
<feature type="domain" description="Glucosamine/galactosamine-6-phosphate isomerase" evidence="3">
    <location>
        <begin position="11"/>
        <end position="218"/>
    </location>
</feature>
<comment type="caution">
    <text evidence="4">The sequence shown here is derived from an EMBL/GenBank/DDBJ whole genome shotgun (WGS) entry which is preliminary data.</text>
</comment>
<gene>
    <name evidence="4" type="ORF">DES51_10398</name>
</gene>
<dbReference type="Gene3D" id="3.40.50.1360">
    <property type="match status" value="1"/>
</dbReference>
<accession>A0A318KXP9</accession>
<dbReference type="InterPro" id="IPR037171">
    <property type="entry name" value="NagB/RpiA_transferase-like"/>
</dbReference>
<dbReference type="OrthoDB" id="9791139at2"/>
<evidence type="ECO:0000256" key="1">
    <source>
        <dbReference type="ARBA" id="ARBA00022801"/>
    </source>
</evidence>
<keyword evidence="1" id="KW-0378">Hydrolase</keyword>
<dbReference type="EMBL" id="QJKH01000003">
    <property type="protein sequence ID" value="PXX80505.1"/>
    <property type="molecule type" value="Genomic_DNA"/>
</dbReference>
<dbReference type="PANTHER" id="PTHR11280:SF5">
    <property type="entry name" value="GLUCOSAMINE-6-PHOSPHATE ISOMERASE"/>
    <property type="match status" value="1"/>
</dbReference>
<organism evidence="4 5">
    <name type="scientific">Dielma fastidiosa</name>
    <dbReference type="NCBI Taxonomy" id="1034346"/>
    <lineage>
        <taxon>Bacteria</taxon>
        <taxon>Bacillati</taxon>
        <taxon>Bacillota</taxon>
        <taxon>Erysipelotrichia</taxon>
        <taxon>Erysipelotrichales</taxon>
        <taxon>Erysipelotrichaceae</taxon>
        <taxon>Dielma</taxon>
    </lineage>
</organism>
<dbReference type="GO" id="GO:0006046">
    <property type="term" value="P:N-acetylglucosamine catabolic process"/>
    <property type="evidence" value="ECO:0007669"/>
    <property type="project" value="TreeGrafter"/>
</dbReference>
<dbReference type="GO" id="GO:0019262">
    <property type="term" value="P:N-acetylneuraminate catabolic process"/>
    <property type="evidence" value="ECO:0007669"/>
    <property type="project" value="TreeGrafter"/>
</dbReference>
<name>A0A318KXP9_9FIRM</name>
<keyword evidence="2" id="KW-0119">Carbohydrate metabolism</keyword>
<dbReference type="RefSeq" id="WP_022938384.1">
    <property type="nucleotide sequence ID" value="NZ_CABKRQ010000005.1"/>
</dbReference>
<evidence type="ECO:0000313" key="5">
    <source>
        <dbReference type="Proteomes" id="UP000247612"/>
    </source>
</evidence>
<evidence type="ECO:0000256" key="2">
    <source>
        <dbReference type="ARBA" id="ARBA00023277"/>
    </source>
</evidence>
<dbReference type="GeneID" id="94441448"/>